<evidence type="ECO:0000256" key="3">
    <source>
        <dbReference type="ARBA" id="ARBA00023034"/>
    </source>
</evidence>
<evidence type="ECO:0000256" key="2">
    <source>
        <dbReference type="ARBA" id="ARBA00010271"/>
    </source>
</evidence>
<protein>
    <recommendedName>
        <fullName evidence="6">EGF-like domain-containing protein</fullName>
    </recommendedName>
</protein>
<dbReference type="PROSITE" id="PS00022">
    <property type="entry name" value="EGF_1"/>
    <property type="match status" value="1"/>
</dbReference>
<dbReference type="InterPro" id="IPR000742">
    <property type="entry name" value="EGF"/>
</dbReference>
<dbReference type="Gene3D" id="2.10.25.10">
    <property type="entry name" value="Laminin"/>
    <property type="match status" value="1"/>
</dbReference>
<name>A0A7R9W1B3_9CHLO</name>
<evidence type="ECO:0000259" key="6">
    <source>
        <dbReference type="PROSITE" id="PS50026"/>
    </source>
</evidence>
<dbReference type="InterPro" id="IPR004263">
    <property type="entry name" value="Exostosin"/>
</dbReference>
<comment type="similarity">
    <text evidence="2">Belongs to the glycosyltransferase 47 family.</text>
</comment>
<evidence type="ECO:0000256" key="4">
    <source>
        <dbReference type="PROSITE-ProRule" id="PRU00076"/>
    </source>
</evidence>
<comment type="subcellular location">
    <subcellularLocation>
        <location evidence="1">Golgi apparatus membrane</location>
        <topology evidence="1">Single-pass type II membrane protein</topology>
    </subcellularLocation>
</comment>
<accession>A0A7R9W1B3</accession>
<dbReference type="Pfam" id="PF03016">
    <property type="entry name" value="Exostosin_GT47"/>
    <property type="match status" value="1"/>
</dbReference>
<feature type="disulfide bond" evidence="4">
    <location>
        <begin position="121"/>
        <end position="130"/>
    </location>
</feature>
<dbReference type="InterPro" id="IPR040911">
    <property type="entry name" value="Exostosin_GT47"/>
</dbReference>
<feature type="disulfide bond" evidence="4">
    <location>
        <begin position="102"/>
        <end position="112"/>
    </location>
</feature>
<dbReference type="GO" id="GO:0000139">
    <property type="term" value="C:Golgi membrane"/>
    <property type="evidence" value="ECO:0007669"/>
    <property type="project" value="UniProtKB-SubCell"/>
</dbReference>
<evidence type="ECO:0000256" key="1">
    <source>
        <dbReference type="ARBA" id="ARBA00004323"/>
    </source>
</evidence>
<dbReference type="GO" id="GO:0016757">
    <property type="term" value="F:glycosyltransferase activity"/>
    <property type="evidence" value="ECO:0007669"/>
    <property type="project" value="InterPro"/>
</dbReference>
<dbReference type="PROSITE" id="PS50026">
    <property type="entry name" value="EGF_3"/>
    <property type="match status" value="1"/>
</dbReference>
<evidence type="ECO:0000256" key="5">
    <source>
        <dbReference type="SAM" id="Phobius"/>
    </source>
</evidence>
<dbReference type="PANTHER" id="PTHR11062">
    <property type="entry name" value="EXOSTOSIN HEPARAN SULFATE GLYCOSYLTRANSFERASE -RELATED"/>
    <property type="match status" value="1"/>
</dbReference>
<keyword evidence="4" id="KW-0245">EGF-like domain</keyword>
<reference evidence="7" key="1">
    <citation type="submission" date="2021-01" db="EMBL/GenBank/DDBJ databases">
        <authorList>
            <person name="Corre E."/>
            <person name="Pelletier E."/>
            <person name="Niang G."/>
            <person name="Scheremetjew M."/>
            <person name="Finn R."/>
            <person name="Kale V."/>
            <person name="Holt S."/>
            <person name="Cochrane G."/>
            <person name="Meng A."/>
            <person name="Brown T."/>
            <person name="Cohen L."/>
        </authorList>
    </citation>
    <scope>NUCLEOTIDE SEQUENCE</scope>
    <source>
        <strain evidence="7">CCMP219</strain>
    </source>
</reference>
<gene>
    <name evidence="7" type="ORF">CEUR00632_LOCUS21211</name>
</gene>
<comment type="caution">
    <text evidence="4">Lacks conserved residue(s) required for the propagation of feature annotation.</text>
</comment>
<dbReference type="PROSITE" id="PS01186">
    <property type="entry name" value="EGF_2"/>
    <property type="match status" value="1"/>
</dbReference>
<feature type="domain" description="EGF-like" evidence="6">
    <location>
        <begin position="98"/>
        <end position="131"/>
    </location>
</feature>
<dbReference type="EMBL" id="HBEC01045478">
    <property type="protein sequence ID" value="CAD8311420.1"/>
    <property type="molecule type" value="Transcribed_RNA"/>
</dbReference>
<organism evidence="7">
    <name type="scientific">Chlamydomonas euryale</name>
    <dbReference type="NCBI Taxonomy" id="1486919"/>
    <lineage>
        <taxon>Eukaryota</taxon>
        <taxon>Viridiplantae</taxon>
        <taxon>Chlorophyta</taxon>
        <taxon>core chlorophytes</taxon>
        <taxon>Chlorophyceae</taxon>
        <taxon>CS clade</taxon>
        <taxon>Chlamydomonadales</taxon>
        <taxon>Chlamydomonadaceae</taxon>
        <taxon>Chlamydomonas</taxon>
    </lineage>
</organism>
<keyword evidence="5" id="KW-0472">Membrane</keyword>
<sequence>MHPAHNSSQAAAGRRCSCAAGKQRHRRQKVAQQANMCRCAAAAASMVVALGLAALVLPQVVHGVADVSASAHCQLEQGGWCTGYWTQAEVPSRPPPRGSKVCPNRCGGVGNCDYDTGVCSCPAGYGGDDCTEPRKRPCWRMGPDRRDLGWLEYEEWSHSRCAGICDDNIAMCWCPPDTKHGRRDAPPGSPLGAPPAQRGRPLYWCQPSSDENGNAVKWGAVTFEDLFGESGWCNKDDSKFTCPCRIDGVVGQYCNIPVEQYCFNQCNGRGECDQGFCKCHEGWYGMDCSRKRANSKIEPDDRTAHGKVWLEQVLTPTLAAADPPASPTRRRPFVYVYDTLPDYNTDIMQYRIERSHCTHRIFEHGNRTSWVGYNAYAAESVLIELFHTSGHRTFDPEEADYFFVPTAAGCIFDVYGWNPIPMWPEKYHGSRPFGSSNMVREAYRWLSRAYPYFNRTGGQDHIWFFPHDEGACSAPKEIWTGVILSHWGRMDFPHTSNSQYMADNYSQNHQHALFPDGWVGYSSGTHPCFDPSKDLVVPCFKQPSHYRSSPYMGGEPAERDILAFFRGDVERPDDQRCIYSRCIRQTLYKLSKEHDWKGKHNIVYGTRQDSPGDYGDYLKKSRYCFALPGDGWSARFEDSVLHGCIPVIIMDNTQVPFESILQADKFTVRIAQSDLERVPEILQAIPKSQEDALRAGVHKVWQRFRYRGLTMIENELNGFVDGNKLGNGGSLREHPGTEFALLRDDDAFHTIIQWLHSRIPHTRGKPRTTETLFLPPQPTEVLRMF</sequence>
<keyword evidence="4" id="KW-1015">Disulfide bond</keyword>
<dbReference type="AlphaFoldDB" id="A0A7R9W1B3"/>
<proteinExistence type="inferred from homology"/>
<keyword evidence="5" id="KW-0812">Transmembrane</keyword>
<evidence type="ECO:0000313" key="7">
    <source>
        <dbReference type="EMBL" id="CAD8311420.1"/>
    </source>
</evidence>
<keyword evidence="5" id="KW-1133">Transmembrane helix</keyword>
<keyword evidence="3" id="KW-0333">Golgi apparatus</keyword>
<dbReference type="PANTHER" id="PTHR11062:SF268">
    <property type="entry name" value="FAMILY PROTEIN, PUTATIVE, EXPRESSED-RELATED"/>
    <property type="match status" value="1"/>
</dbReference>
<feature type="transmembrane region" description="Helical" evidence="5">
    <location>
        <begin position="36"/>
        <end position="57"/>
    </location>
</feature>